<dbReference type="EMBL" id="AYKG01000023">
    <property type="protein sequence ID" value="ROO28116.1"/>
    <property type="molecule type" value="Genomic_DNA"/>
</dbReference>
<protein>
    <recommendedName>
        <fullName evidence="7">Glucose-6-phosphate 1-dehydrogenase</fullName>
        <shortName evidence="7">G6PD</shortName>
        <ecNumber evidence="7">1.1.1.49</ecNumber>
    </recommendedName>
</protein>
<dbReference type="FunCoup" id="A0A423PR76">
    <property type="interactions" value="464"/>
</dbReference>
<dbReference type="SUPFAM" id="SSF55347">
    <property type="entry name" value="Glyceraldehyde-3-phosphate dehydrogenase-like, C-terminal domain"/>
    <property type="match status" value="1"/>
</dbReference>
<feature type="binding site" evidence="7">
    <location>
        <begin position="17"/>
        <end position="24"/>
    </location>
    <ligand>
        <name>NADP(+)</name>
        <dbReference type="ChEBI" id="CHEBI:58349"/>
    </ligand>
</feature>
<feature type="binding site" evidence="7">
    <location>
        <position position="345"/>
    </location>
    <ligand>
        <name>substrate</name>
    </ligand>
</feature>
<keyword evidence="4 7" id="KW-0521">NADP</keyword>
<dbReference type="InParanoid" id="A0A423PR76"/>
<evidence type="ECO:0000313" key="11">
    <source>
        <dbReference type="Proteomes" id="UP000285310"/>
    </source>
</evidence>
<dbReference type="GO" id="GO:0005829">
    <property type="term" value="C:cytosol"/>
    <property type="evidence" value="ECO:0007669"/>
    <property type="project" value="TreeGrafter"/>
</dbReference>
<keyword evidence="11" id="KW-1185">Reference proteome</keyword>
<dbReference type="InterPro" id="IPR036291">
    <property type="entry name" value="NAD(P)-bd_dom_sf"/>
</dbReference>
<feature type="binding site" evidence="7">
    <location>
        <position position="149"/>
    </location>
    <ligand>
        <name>NADP(+)</name>
        <dbReference type="ChEBI" id="CHEBI:58349"/>
    </ligand>
</feature>
<dbReference type="Proteomes" id="UP000285310">
    <property type="component" value="Unassembled WGS sequence"/>
</dbReference>
<dbReference type="SUPFAM" id="SSF51735">
    <property type="entry name" value="NAD(P)-binding Rossmann-fold domains"/>
    <property type="match status" value="1"/>
</dbReference>
<keyword evidence="3 7" id="KW-0313">Glucose metabolism</keyword>
<dbReference type="InterPro" id="IPR001282">
    <property type="entry name" value="G6P_DH"/>
</dbReference>
<dbReference type="AlphaFoldDB" id="A0A423PR76"/>
<evidence type="ECO:0000256" key="5">
    <source>
        <dbReference type="ARBA" id="ARBA00023002"/>
    </source>
</evidence>
<comment type="caution">
    <text evidence="10">The sequence shown here is derived from an EMBL/GenBank/DDBJ whole genome shotgun (WGS) entry which is preliminary data.</text>
</comment>
<dbReference type="GO" id="GO:0006006">
    <property type="term" value="P:glucose metabolic process"/>
    <property type="evidence" value="ECO:0007669"/>
    <property type="project" value="UniProtKB-KW"/>
</dbReference>
<evidence type="ECO:0000256" key="1">
    <source>
        <dbReference type="ARBA" id="ARBA00004937"/>
    </source>
</evidence>
<name>A0A423PR76_9GAMM</name>
<evidence type="ECO:0000256" key="7">
    <source>
        <dbReference type="HAMAP-Rule" id="MF_00966"/>
    </source>
</evidence>
<feature type="binding site" evidence="7">
    <location>
        <begin position="93"/>
        <end position="94"/>
    </location>
    <ligand>
        <name>NADP(+)</name>
        <dbReference type="ChEBI" id="CHEBI:58349"/>
    </ligand>
</feature>
<evidence type="ECO:0000256" key="2">
    <source>
        <dbReference type="ARBA" id="ARBA00009975"/>
    </source>
</evidence>
<comment type="similarity">
    <text evidence="2 7">Belongs to the glucose-6-phosphate dehydrogenase family.</text>
</comment>
<dbReference type="GO" id="GO:0009051">
    <property type="term" value="P:pentose-phosphate shunt, oxidative branch"/>
    <property type="evidence" value="ECO:0007669"/>
    <property type="project" value="TreeGrafter"/>
</dbReference>
<comment type="function">
    <text evidence="7">Catalyzes the oxidation of glucose 6-phosphate to 6-phosphogluconolactone.</text>
</comment>
<dbReference type="EC" id="1.1.1.49" evidence="7"/>
<feature type="domain" description="Glucose-6-phosphate dehydrogenase NAD-binding" evidence="8">
    <location>
        <begin position="14"/>
        <end position="188"/>
    </location>
</feature>
<evidence type="ECO:0000256" key="4">
    <source>
        <dbReference type="ARBA" id="ARBA00022857"/>
    </source>
</evidence>
<evidence type="ECO:0000259" key="9">
    <source>
        <dbReference type="Pfam" id="PF02781"/>
    </source>
</evidence>
<dbReference type="OrthoDB" id="9802739at2"/>
<evidence type="ECO:0000256" key="6">
    <source>
        <dbReference type="ARBA" id="ARBA00023277"/>
    </source>
</evidence>
<dbReference type="InterPro" id="IPR022674">
    <property type="entry name" value="G6P_DH_NAD-bd"/>
</dbReference>
<feature type="binding site" evidence="7">
    <location>
        <position position="236"/>
    </location>
    <ligand>
        <name>substrate</name>
    </ligand>
</feature>
<organism evidence="10 11">
    <name type="scientific">Salinisphaera japonica YTM-1</name>
    <dbReference type="NCBI Taxonomy" id="1209778"/>
    <lineage>
        <taxon>Bacteria</taxon>
        <taxon>Pseudomonadati</taxon>
        <taxon>Pseudomonadota</taxon>
        <taxon>Gammaproteobacteria</taxon>
        <taxon>Salinisphaerales</taxon>
        <taxon>Salinisphaeraceae</taxon>
        <taxon>Salinisphaera</taxon>
    </lineage>
</organism>
<gene>
    <name evidence="7" type="primary">zwf</name>
    <name evidence="10" type="ORF">SAJA_08690</name>
</gene>
<dbReference type="NCBIfam" id="TIGR00871">
    <property type="entry name" value="zwf"/>
    <property type="match status" value="1"/>
</dbReference>
<accession>A0A423PR76</accession>
<dbReference type="InterPro" id="IPR019796">
    <property type="entry name" value="G6P_DH_AS"/>
</dbReference>
<feature type="domain" description="Glucose-6-phosphate dehydrogenase C-terminal" evidence="9">
    <location>
        <begin position="191"/>
        <end position="489"/>
    </location>
</feature>
<dbReference type="GO" id="GO:0050661">
    <property type="term" value="F:NADP binding"/>
    <property type="evidence" value="ECO:0007669"/>
    <property type="project" value="UniProtKB-UniRule"/>
</dbReference>
<comment type="pathway">
    <text evidence="1 7">Carbohydrate degradation; pentose phosphate pathway; D-ribulose 5-phosphate from D-glucose 6-phosphate (oxidative stage): step 1/3.</text>
</comment>
<evidence type="ECO:0000259" key="8">
    <source>
        <dbReference type="Pfam" id="PF00479"/>
    </source>
</evidence>
<dbReference type="Pfam" id="PF00479">
    <property type="entry name" value="G6PD_N"/>
    <property type="match status" value="1"/>
</dbReference>
<keyword evidence="5 7" id="KW-0560">Oxidoreductase</keyword>
<dbReference type="RefSeq" id="WP_123658238.1">
    <property type="nucleotide sequence ID" value="NZ_AYKG01000023.1"/>
</dbReference>
<dbReference type="PIRSF" id="PIRSF000110">
    <property type="entry name" value="G6PD"/>
    <property type="match status" value="1"/>
</dbReference>
<dbReference type="Gene3D" id="3.40.50.720">
    <property type="entry name" value="NAD(P)-binding Rossmann-like Domain"/>
    <property type="match status" value="1"/>
</dbReference>
<dbReference type="GO" id="GO:0004345">
    <property type="term" value="F:glucose-6-phosphate dehydrogenase activity"/>
    <property type="evidence" value="ECO:0007669"/>
    <property type="project" value="UniProtKB-UniRule"/>
</dbReference>
<dbReference type="PANTHER" id="PTHR23429">
    <property type="entry name" value="GLUCOSE-6-PHOSPHATE 1-DEHYDROGENASE G6PD"/>
    <property type="match status" value="1"/>
</dbReference>
<keyword evidence="6 7" id="KW-0119">Carbohydrate metabolism</keyword>
<dbReference type="PANTHER" id="PTHR23429:SF0">
    <property type="entry name" value="GLUCOSE-6-PHOSPHATE 1-DEHYDROGENASE"/>
    <property type="match status" value="1"/>
</dbReference>
<evidence type="ECO:0000256" key="3">
    <source>
        <dbReference type="ARBA" id="ARBA00022526"/>
    </source>
</evidence>
<dbReference type="PROSITE" id="PS00069">
    <property type="entry name" value="G6P_DEHYDROGENASE"/>
    <property type="match status" value="1"/>
</dbReference>
<reference evidence="10 11" key="1">
    <citation type="submission" date="2013-10" db="EMBL/GenBank/DDBJ databases">
        <title>Salinisphaera japonica YTM-1 Genome Sequencing.</title>
        <authorList>
            <person name="Lai Q."/>
            <person name="Li C."/>
            <person name="Shao Z."/>
        </authorList>
    </citation>
    <scope>NUCLEOTIDE SEQUENCE [LARGE SCALE GENOMIC DNA]</scope>
    <source>
        <strain evidence="10 11">YTM-1</strain>
    </source>
</reference>
<feature type="binding site" evidence="7">
    <location>
        <position position="179"/>
    </location>
    <ligand>
        <name>substrate</name>
    </ligand>
</feature>
<dbReference type="PRINTS" id="PR00079">
    <property type="entry name" value="G6PDHDRGNASE"/>
</dbReference>
<dbReference type="HAMAP" id="MF_00966">
    <property type="entry name" value="G6PD"/>
    <property type="match status" value="1"/>
</dbReference>
<feature type="binding site" evidence="7">
    <location>
        <position position="183"/>
    </location>
    <ligand>
        <name>substrate</name>
    </ligand>
</feature>
<feature type="binding site" evidence="7">
    <location>
        <position position="350"/>
    </location>
    <ligand>
        <name>substrate</name>
    </ligand>
</feature>
<proteinExistence type="inferred from homology"/>
<sequence length="492" mass="55515">MAAEFVPVDPFDLVIFGGTGDLARRKLLPALYHRDADNQFSEDSRILAVSRQDMDDAGYVAWVREVLEAHLPEALDEDVFARFEKRLCHIQLDVDDADGWQAFAERFADNGERICTFYLATAPFLFGKIAAGIADAGLSDAPNRIVLEKPVGHDTESAREINDAVGSRFDESRIYRIDHYLGKETVQNLIALRFGNSLFEPVWGRQAVDNVQITVAESLGVDERFDFYESTGALRDMVQNHMLQLLCLTAMEPPASMNHDDVRNEKIKVLRSLKPIAPGNVRKTTARGQYGAGMVDGEAVPAYGAADPEQQAPAEEAEAETFVAIKAEIDNWRWQGVPFYLRTGKRMARKSSQIVFEFKPVPHSIFGDEPLQPNRLVLRLQPEEGVEMSIMTKEPGPGGFRMRSLPLNLSFSQAFEVAYPDAYERLLMEVLRGNPALFMRRDEVEAGWAWVDRILEAWRMEQVEAQEYMAGSWGPTDAFVLLDRDGRRWYEG</sequence>
<comment type="catalytic activity">
    <reaction evidence="7">
        <text>D-glucose 6-phosphate + NADP(+) = 6-phospho-D-glucono-1,5-lactone + NADPH + H(+)</text>
        <dbReference type="Rhea" id="RHEA:15841"/>
        <dbReference type="ChEBI" id="CHEBI:15378"/>
        <dbReference type="ChEBI" id="CHEBI:57783"/>
        <dbReference type="ChEBI" id="CHEBI:57955"/>
        <dbReference type="ChEBI" id="CHEBI:58349"/>
        <dbReference type="ChEBI" id="CHEBI:61548"/>
        <dbReference type="EC" id="1.1.1.49"/>
    </reaction>
</comment>
<evidence type="ECO:0000313" key="10">
    <source>
        <dbReference type="EMBL" id="ROO28116.1"/>
    </source>
</evidence>
<dbReference type="Gene3D" id="3.30.360.10">
    <property type="entry name" value="Dihydrodipicolinate Reductase, domain 2"/>
    <property type="match status" value="1"/>
</dbReference>
<dbReference type="InterPro" id="IPR022675">
    <property type="entry name" value="G6P_DH_C"/>
</dbReference>
<dbReference type="UniPathway" id="UPA00115">
    <property type="reaction ID" value="UER00408"/>
</dbReference>
<feature type="binding site" evidence="7">
    <location>
        <position position="217"/>
    </location>
    <ligand>
        <name>substrate</name>
    </ligand>
</feature>
<feature type="binding site" evidence="7">
    <location>
        <position position="51"/>
    </location>
    <ligand>
        <name>NADP(+)</name>
        <dbReference type="ChEBI" id="CHEBI:58349"/>
    </ligand>
</feature>
<dbReference type="Pfam" id="PF02781">
    <property type="entry name" value="G6PD_C"/>
    <property type="match status" value="1"/>
</dbReference>
<feature type="active site" description="Proton acceptor" evidence="7">
    <location>
        <position position="241"/>
    </location>
</feature>